<evidence type="ECO:0000313" key="3">
    <source>
        <dbReference type="Proteomes" id="UP001187192"/>
    </source>
</evidence>
<comment type="caution">
    <text evidence="2">The sequence shown here is derived from an EMBL/GenBank/DDBJ whole genome shotgun (WGS) entry which is preliminary data.</text>
</comment>
<dbReference type="PANTHER" id="PTHR43317:SF1">
    <property type="entry name" value="THERMOSPERMINE SYNTHASE ACAULIS5"/>
    <property type="match status" value="1"/>
</dbReference>
<proteinExistence type="predicted"/>
<name>A0AA88AIB3_FICCA</name>
<reference evidence="2" key="1">
    <citation type="submission" date="2023-07" db="EMBL/GenBank/DDBJ databases">
        <title>draft genome sequence of fig (Ficus carica).</title>
        <authorList>
            <person name="Takahashi T."/>
            <person name="Nishimura K."/>
        </authorList>
    </citation>
    <scope>NUCLEOTIDE SEQUENCE</scope>
</reference>
<dbReference type="CDD" id="cd02440">
    <property type="entry name" value="AdoMet_MTases"/>
    <property type="match status" value="1"/>
</dbReference>
<dbReference type="EMBL" id="BTGU01000043">
    <property type="protein sequence ID" value="GMN52745.1"/>
    <property type="molecule type" value="Genomic_DNA"/>
</dbReference>
<keyword evidence="3" id="KW-1185">Reference proteome</keyword>
<gene>
    <name evidence="2" type="ORF">TIFTF001_021898</name>
</gene>
<accession>A0AA88AIB3</accession>
<dbReference type="AlphaFoldDB" id="A0AA88AIB3"/>
<dbReference type="Proteomes" id="UP001187192">
    <property type="component" value="Unassembled WGS sequence"/>
</dbReference>
<evidence type="ECO:0008006" key="4">
    <source>
        <dbReference type="Google" id="ProtNLM"/>
    </source>
</evidence>
<protein>
    <recommendedName>
        <fullName evidence="4">Methyltransferase-like protein 13</fullName>
    </recommendedName>
</protein>
<sequence>MALNKATFETIKPFQFTVFTFPNPHDPTSLLRIAVLDSPVQPTNPPRVAAMLVPSRRESDWVFSTESGHLQLLLNSSGISRLILAGDSRPSPQIYRRPSEDDLSFRSMNSLLEVSLKPLFLALSPKSCFELGIPDIPILRYEDNVVSSVVLRTFVGSFVGEMLVEDVEIENEKCSQREFRRRLRFKRMPNLVQTEVRIVPKVGFGSEFGGIGEVELSPDVGVLVHTYLAPMVASLRLISSHVEERFCSGFMPRALCLGVGGGALLTFLRTQLGFEVLGVEEDGEVLKVGREFFGLEDCDFLKVVVGDAMEFVEKVARRESAGSLNGVGDKFDVIMVDLDSCDAENGVCAPPLEFRRKRVLLAARSILSDKGILVLNVVPQTSAFYETMKHDFREVFSELYEIDVGNGENFVLVAMGTPNMSIHGFHRENLKSSDLEMVEQDLIPRTIQEQHLTRWLKGKRMFKFLVLMVFKRTVEKATAFEDWNKPLYHILAFAFTC</sequence>
<keyword evidence="1" id="KW-0620">Polyamine biosynthesis</keyword>
<dbReference type="InterPro" id="IPR029063">
    <property type="entry name" value="SAM-dependent_MTases_sf"/>
</dbReference>
<dbReference type="Gene3D" id="3.40.50.150">
    <property type="entry name" value="Vaccinia Virus protein VP39"/>
    <property type="match status" value="1"/>
</dbReference>
<organism evidence="2 3">
    <name type="scientific">Ficus carica</name>
    <name type="common">Common fig</name>
    <dbReference type="NCBI Taxonomy" id="3494"/>
    <lineage>
        <taxon>Eukaryota</taxon>
        <taxon>Viridiplantae</taxon>
        <taxon>Streptophyta</taxon>
        <taxon>Embryophyta</taxon>
        <taxon>Tracheophyta</taxon>
        <taxon>Spermatophyta</taxon>
        <taxon>Magnoliopsida</taxon>
        <taxon>eudicotyledons</taxon>
        <taxon>Gunneridae</taxon>
        <taxon>Pentapetalae</taxon>
        <taxon>rosids</taxon>
        <taxon>fabids</taxon>
        <taxon>Rosales</taxon>
        <taxon>Moraceae</taxon>
        <taxon>Ficeae</taxon>
        <taxon>Ficus</taxon>
    </lineage>
</organism>
<dbReference type="PANTHER" id="PTHR43317">
    <property type="entry name" value="THERMOSPERMINE SYNTHASE ACAULIS5"/>
    <property type="match status" value="1"/>
</dbReference>
<dbReference type="GO" id="GO:0006596">
    <property type="term" value="P:polyamine biosynthetic process"/>
    <property type="evidence" value="ECO:0007669"/>
    <property type="project" value="UniProtKB-KW"/>
</dbReference>
<dbReference type="SUPFAM" id="SSF53335">
    <property type="entry name" value="S-adenosyl-L-methionine-dependent methyltransferases"/>
    <property type="match status" value="1"/>
</dbReference>
<evidence type="ECO:0000313" key="2">
    <source>
        <dbReference type="EMBL" id="GMN52745.1"/>
    </source>
</evidence>
<evidence type="ECO:0000256" key="1">
    <source>
        <dbReference type="ARBA" id="ARBA00023115"/>
    </source>
</evidence>